<feature type="compositionally biased region" description="Gly residues" evidence="1">
    <location>
        <begin position="558"/>
        <end position="572"/>
    </location>
</feature>
<comment type="caution">
    <text evidence="2">The sequence shown here is derived from an EMBL/GenBank/DDBJ whole genome shotgun (WGS) entry which is preliminary data.</text>
</comment>
<dbReference type="Proteomes" id="UP000652219">
    <property type="component" value="Unassembled WGS sequence"/>
</dbReference>
<feature type="compositionally biased region" description="Basic residues" evidence="1">
    <location>
        <begin position="586"/>
        <end position="598"/>
    </location>
</feature>
<feature type="region of interest" description="Disordered" evidence="1">
    <location>
        <begin position="557"/>
        <end position="628"/>
    </location>
</feature>
<accession>A0A8H6J9P1</accession>
<evidence type="ECO:0000313" key="2">
    <source>
        <dbReference type="EMBL" id="KAF6808718.1"/>
    </source>
</evidence>
<feature type="compositionally biased region" description="Low complexity" evidence="1">
    <location>
        <begin position="573"/>
        <end position="585"/>
    </location>
</feature>
<evidence type="ECO:0000313" key="3">
    <source>
        <dbReference type="Proteomes" id="UP000652219"/>
    </source>
</evidence>
<proteinExistence type="predicted"/>
<feature type="compositionally biased region" description="Gly residues" evidence="1">
    <location>
        <begin position="607"/>
        <end position="616"/>
    </location>
</feature>
<sequence>MTKYSGQGARSPLYSRAFAFHSPCGSGLALPTEIQAEPHCLTCPGGPLGQKTKATRTRRAASSFGFHRPYGCQDILPNPSEFPTPGKAPANSISGRVDGRDVARGDCTATVGLRQGRVCLGIMRDGLWRRSSSLEPSRPTYPSASGENTGVVYCGQLVSPTFSIILPQLSRYNGRAEYGKALQLSPKSGVTLYDSVWTASRSIRRTGMEEQGGFTITVAICVSLVMVRSRQGPAVYRTVPESGVAREIKRAVNWQPQPNGSTPEYSGMDCLMDLLWAAINVVDTGDILSYICTVLALAVELSPEGHKDLIEELERCTIIRNANFKLPAFGKLETCAAMEGSLWHRPSFALFSPSQRGRRRSALDAEENRSGFDAAKSIKNRCGQKEWSHKDGMDWFWCEASDYFRIKFTPSKNDEIPLDSLLSFKIKLPIGRPCSDDRIKLYSFVLIAAVWERAAPNEPDYIRLFQPDGPDFFPVFPVVEENYSDGDWKIGAPGHTYNLYDSRTHEVFDPPISEERALMREAWRQMKAQENAKDSPETFLEQAMDIMHFRRDTAYDVKGGGGEGHGVAGSGANGNSTGGNVASGRGRSHRARGGRRTRGNVSSRSGGNVGANGSYGAGRNVVPRPDEANDASIESLGHLKSTEYPLMPTAEDFPPMEESTKFAPSFRMCFNRDNYEWSKIRIIKRDRQ</sequence>
<gene>
    <name evidence="2" type="ORF">CSOJ01_07390</name>
</gene>
<organism evidence="2 3">
    <name type="scientific">Colletotrichum sojae</name>
    <dbReference type="NCBI Taxonomy" id="2175907"/>
    <lineage>
        <taxon>Eukaryota</taxon>
        <taxon>Fungi</taxon>
        <taxon>Dikarya</taxon>
        <taxon>Ascomycota</taxon>
        <taxon>Pezizomycotina</taxon>
        <taxon>Sordariomycetes</taxon>
        <taxon>Hypocreomycetidae</taxon>
        <taxon>Glomerellales</taxon>
        <taxon>Glomerellaceae</taxon>
        <taxon>Colletotrichum</taxon>
        <taxon>Colletotrichum orchidearum species complex</taxon>
    </lineage>
</organism>
<evidence type="ECO:0000256" key="1">
    <source>
        <dbReference type="SAM" id="MobiDB-lite"/>
    </source>
</evidence>
<dbReference type="AlphaFoldDB" id="A0A8H6J9P1"/>
<dbReference type="EMBL" id="WIGN01000113">
    <property type="protein sequence ID" value="KAF6808718.1"/>
    <property type="molecule type" value="Genomic_DNA"/>
</dbReference>
<name>A0A8H6J9P1_9PEZI</name>
<keyword evidence="3" id="KW-1185">Reference proteome</keyword>
<protein>
    <submittedName>
        <fullName evidence="2">Uncharacterized protein</fullName>
    </submittedName>
</protein>
<reference evidence="2 3" key="1">
    <citation type="journal article" date="2020" name="Phytopathology">
        <title>Genome Sequence Resources of Colletotrichum truncatum, C. plurivorum, C. musicola, and C. sojae: Four Species Pathogenic to Soybean (Glycine max).</title>
        <authorList>
            <person name="Rogerio F."/>
            <person name="Boufleur T.R."/>
            <person name="Ciampi-Guillardi M."/>
            <person name="Sukno S.A."/>
            <person name="Thon M.R."/>
            <person name="Massola Junior N.S."/>
            <person name="Baroncelli R."/>
        </authorList>
    </citation>
    <scope>NUCLEOTIDE SEQUENCE [LARGE SCALE GENOMIC DNA]</scope>
    <source>
        <strain evidence="2 3">LFN0009</strain>
    </source>
</reference>